<dbReference type="EMBL" id="AWFH01000023">
    <property type="protein sequence ID" value="KCZ60371.1"/>
    <property type="molecule type" value="Genomic_DNA"/>
</dbReference>
<dbReference type="InterPro" id="IPR019613">
    <property type="entry name" value="DUF4198"/>
</dbReference>
<evidence type="ECO:0000256" key="1">
    <source>
        <dbReference type="SAM" id="MobiDB-lite"/>
    </source>
</evidence>
<dbReference type="eggNOG" id="COG5266">
    <property type="taxonomic scope" value="Bacteria"/>
</dbReference>
<feature type="chain" id="PRO_5001576849" description="DUF4198 domain-containing protein" evidence="2">
    <location>
        <begin position="24"/>
        <end position="265"/>
    </location>
</feature>
<proteinExistence type="predicted"/>
<dbReference type="OrthoDB" id="5943at2"/>
<reference evidence="3 4" key="1">
    <citation type="journal article" date="2014" name="Antonie Van Leeuwenhoek">
        <title>Hyphomonas beringensis sp. nov. and Hyphomonas chukchiensis sp. nov., isolated from surface seawater of the Bering Sea and Chukchi Sea.</title>
        <authorList>
            <person name="Li C."/>
            <person name="Lai Q."/>
            <person name="Li G."/>
            <person name="Dong C."/>
            <person name="Wang J."/>
            <person name="Liao Y."/>
            <person name="Shao Z."/>
        </authorList>
    </citation>
    <scope>NUCLEOTIDE SEQUENCE [LARGE SCALE GENOMIC DNA]</scope>
    <source>
        <strain evidence="3 4">22II1-22F38</strain>
    </source>
</reference>
<organism evidence="3 4">
    <name type="scientific">Hyphomonas atlantica</name>
    <dbReference type="NCBI Taxonomy" id="1280948"/>
    <lineage>
        <taxon>Bacteria</taxon>
        <taxon>Pseudomonadati</taxon>
        <taxon>Pseudomonadota</taxon>
        <taxon>Alphaproteobacteria</taxon>
        <taxon>Hyphomonadales</taxon>
        <taxon>Hyphomonadaceae</taxon>
        <taxon>Hyphomonas</taxon>
    </lineage>
</organism>
<evidence type="ECO:0000313" key="4">
    <source>
        <dbReference type="Proteomes" id="UP000024547"/>
    </source>
</evidence>
<keyword evidence="2" id="KW-0732">Signal</keyword>
<accession>A0A059E0B0</accession>
<evidence type="ECO:0000256" key="2">
    <source>
        <dbReference type="SAM" id="SignalP"/>
    </source>
</evidence>
<dbReference type="Pfam" id="PF10670">
    <property type="entry name" value="DUF4198"/>
    <property type="match status" value="1"/>
</dbReference>
<comment type="caution">
    <text evidence="3">The sequence shown here is derived from an EMBL/GenBank/DDBJ whole genome shotgun (WGS) entry which is preliminary data.</text>
</comment>
<dbReference type="Proteomes" id="UP000024547">
    <property type="component" value="Unassembled WGS sequence"/>
</dbReference>
<evidence type="ECO:0008006" key="5">
    <source>
        <dbReference type="Google" id="ProtNLM"/>
    </source>
</evidence>
<feature type="region of interest" description="Disordered" evidence="1">
    <location>
        <begin position="243"/>
        <end position="265"/>
    </location>
</feature>
<dbReference type="AlphaFoldDB" id="A0A059E0B0"/>
<feature type="compositionally biased region" description="Polar residues" evidence="1">
    <location>
        <begin position="256"/>
        <end position="265"/>
    </location>
</feature>
<dbReference type="RefSeq" id="WP_035552160.1">
    <property type="nucleotide sequence ID" value="NZ_AWFH01000023.1"/>
</dbReference>
<gene>
    <name evidence="3" type="ORF">HY36_05170</name>
</gene>
<protein>
    <recommendedName>
        <fullName evidence="5">DUF4198 domain-containing protein</fullName>
    </recommendedName>
</protein>
<feature type="signal peptide" evidence="2">
    <location>
        <begin position="1"/>
        <end position="23"/>
    </location>
</feature>
<sequence>MNGLKTCASALTAIIAFSGAAHAHTSYVVPNVFVTSEGQYVTAQSAFTEDPFVPEIAVASDDFHVVLPDGVRDDFDVITPLHQVVILEESLRDEGTYRLTTGVRYGRKSQKALVDGKWVPVFGPDAQVPENATEVISSQTVTVADAYVTKGASTWEPVNLALGRLVLKPLSHPNEIYLEDGAEFEILFDGKPLANQSVEVKREGGAYEDAKFEQHIETDENGILSLSFDRAGKYLIMTRHASPAPEGAEVDEHSHTTSLTFEVAK</sequence>
<keyword evidence="4" id="KW-1185">Reference proteome</keyword>
<dbReference type="PATRIC" id="fig|1280948.3.peg.2091"/>
<dbReference type="STRING" id="1280948.HY36_05170"/>
<name>A0A059E0B0_9PROT</name>
<evidence type="ECO:0000313" key="3">
    <source>
        <dbReference type="EMBL" id="KCZ60371.1"/>
    </source>
</evidence>